<feature type="transmembrane region" description="Helical" evidence="1">
    <location>
        <begin position="39"/>
        <end position="57"/>
    </location>
</feature>
<dbReference type="EMBL" id="FPHJ01000069">
    <property type="protein sequence ID" value="SFV69889.1"/>
    <property type="molecule type" value="Genomic_DNA"/>
</dbReference>
<proteinExistence type="predicted"/>
<protein>
    <submittedName>
        <fullName evidence="2">Uncharacterized protein</fullName>
    </submittedName>
</protein>
<evidence type="ECO:0000313" key="2">
    <source>
        <dbReference type="EMBL" id="SFV69889.1"/>
    </source>
</evidence>
<name>A0A1W1CVU2_9ZZZZ</name>
<keyword evidence="1" id="KW-1133">Transmembrane helix</keyword>
<keyword evidence="1" id="KW-0812">Transmembrane</keyword>
<organism evidence="2">
    <name type="scientific">hydrothermal vent metagenome</name>
    <dbReference type="NCBI Taxonomy" id="652676"/>
    <lineage>
        <taxon>unclassified sequences</taxon>
        <taxon>metagenomes</taxon>
        <taxon>ecological metagenomes</taxon>
    </lineage>
</organism>
<accession>A0A1W1CVU2</accession>
<sequence>MNETLTINLKLSNYHLILISLLTALTLMVIVIYTSTWSWLLILLVLILSYFSFKQAIENSPKKIFLKQRHSKVFLKNKTITTKYLTYTYLSRFFSVLKFNNQAIVIFKDSCEQFSDINLFVKTNAIN</sequence>
<feature type="transmembrane region" description="Helical" evidence="1">
    <location>
        <begin position="12"/>
        <end position="33"/>
    </location>
</feature>
<evidence type="ECO:0000256" key="1">
    <source>
        <dbReference type="SAM" id="Phobius"/>
    </source>
</evidence>
<gene>
    <name evidence="2" type="ORF">MNB_SUP05-5-1147</name>
</gene>
<dbReference type="AlphaFoldDB" id="A0A1W1CVU2"/>
<keyword evidence="1" id="KW-0472">Membrane</keyword>
<reference evidence="2" key="1">
    <citation type="submission" date="2016-10" db="EMBL/GenBank/DDBJ databases">
        <authorList>
            <person name="de Groot N.N."/>
        </authorList>
    </citation>
    <scope>NUCLEOTIDE SEQUENCE</scope>
</reference>